<gene>
    <name evidence="1" type="ordered locus">Rumal_1680</name>
</gene>
<dbReference type="EMBL" id="CP002403">
    <property type="protein sequence ID" value="ADU22180.1"/>
    <property type="molecule type" value="Genomic_DNA"/>
</dbReference>
<dbReference type="Proteomes" id="UP000006919">
    <property type="component" value="Chromosome"/>
</dbReference>
<organism evidence="1 2">
    <name type="scientific">Ruminococcus albus (strain ATCC 27210 / DSM 20455 / JCM 14654 / NCDO 2250 / 7)</name>
    <dbReference type="NCBI Taxonomy" id="697329"/>
    <lineage>
        <taxon>Bacteria</taxon>
        <taxon>Bacillati</taxon>
        <taxon>Bacillota</taxon>
        <taxon>Clostridia</taxon>
        <taxon>Eubacteriales</taxon>
        <taxon>Oscillospiraceae</taxon>
        <taxon>Ruminococcus</taxon>
    </lineage>
</organism>
<dbReference type="OrthoDB" id="1822766at2"/>
<evidence type="ECO:0000313" key="1">
    <source>
        <dbReference type="EMBL" id="ADU22180.1"/>
    </source>
</evidence>
<name>E6UIB9_RUMA7</name>
<dbReference type="STRING" id="697329.Rumal_1680"/>
<reference evidence="1 2" key="1">
    <citation type="journal article" date="2011" name="J. Bacteriol.">
        <title>Complete genome of the cellulolytic ruminal bacterium Ruminococcus albus 7.</title>
        <authorList>
            <person name="Suen G."/>
            <person name="Stevenson D.M."/>
            <person name="Bruce D.C."/>
            <person name="Chertkov O."/>
            <person name="Copeland A."/>
            <person name="Cheng J.F."/>
            <person name="Detter C."/>
            <person name="Detter J.C."/>
            <person name="Goodwin L.A."/>
            <person name="Han C.S."/>
            <person name="Hauser L.J."/>
            <person name="Ivanova N.N."/>
            <person name="Kyrpides N.C."/>
            <person name="Land M.L."/>
            <person name="Lapidus A."/>
            <person name="Lucas S."/>
            <person name="Ovchinnikova G."/>
            <person name="Pitluck S."/>
            <person name="Tapia R."/>
            <person name="Woyke T."/>
            <person name="Boyum J."/>
            <person name="Mead D."/>
            <person name="Weimer P.J."/>
        </authorList>
    </citation>
    <scope>NUCLEOTIDE SEQUENCE [LARGE SCALE GENOMIC DNA]</scope>
    <source>
        <strain evidence="2">ATCC 27210 / DSM 20455 / JCM 14654 / NCDO 2250 / 7</strain>
    </source>
</reference>
<dbReference type="HOGENOM" id="CLU_193030_0_0_9"/>
<dbReference type="KEGG" id="ral:Rumal_1680"/>
<proteinExistence type="predicted"/>
<protein>
    <submittedName>
        <fullName evidence="1">Uncharacterized protein</fullName>
    </submittedName>
</protein>
<dbReference type="AlphaFoldDB" id="E6UIB9"/>
<evidence type="ECO:0000313" key="2">
    <source>
        <dbReference type="Proteomes" id="UP000006919"/>
    </source>
</evidence>
<dbReference type="RefSeq" id="WP_013498345.1">
    <property type="nucleotide sequence ID" value="NC_014833.1"/>
</dbReference>
<sequence length="82" mass="8922">MNGQKPSSDNMRNLLEEAAKKLGTTPEILAKQLENGELNAALKNMPTANRQMISKTLADKAACKKLIESPQAQAIMRKLSGK</sequence>
<accession>E6UIB9</accession>
<dbReference type="eggNOG" id="ENOG5033AD2">
    <property type="taxonomic scope" value="Bacteria"/>
</dbReference>